<evidence type="ECO:0000313" key="1">
    <source>
        <dbReference type="EMBL" id="GBG04650.1"/>
    </source>
</evidence>
<sequence length="68" mass="8437">MHDDGFKGYRVKIFYNHDCLPIKVQLIDRETNKWKTVVTYSYPHITAKQYEKNWEKYRKEVKKGYYED</sequence>
<comment type="caution">
    <text evidence="1">The sequence shown here is derived from an EMBL/GenBank/DDBJ whole genome shotgun (WGS) entry which is preliminary data.</text>
</comment>
<dbReference type="EMBL" id="BFBY01000003">
    <property type="protein sequence ID" value="GBG04650.1"/>
    <property type="molecule type" value="Genomic_DNA"/>
</dbReference>
<evidence type="ECO:0000313" key="2">
    <source>
        <dbReference type="Proteomes" id="UP000257317"/>
    </source>
</evidence>
<dbReference type="RefSeq" id="WP_117117993.1">
    <property type="nucleotide sequence ID" value="NZ_JANKAV010000003.1"/>
</dbReference>
<accession>A0A2Z6TEN0</accession>
<name>A0A2Z6TEN0_9LACO</name>
<reference evidence="2" key="1">
    <citation type="submission" date="2018-03" db="EMBL/GenBank/DDBJ databases">
        <title>New taxa in the Lactobacillus gasseri group.</title>
        <authorList>
            <person name="Tanizawa Y."/>
            <person name="Tohno M."/>
            <person name="Endo A."/>
            <person name="Arita M."/>
        </authorList>
    </citation>
    <scope>NUCLEOTIDE SEQUENCE [LARGE SCALE GENOMIC DNA]</scope>
    <source>
        <strain evidence="2">DSM 24759</strain>
    </source>
</reference>
<keyword evidence="2" id="KW-1185">Reference proteome</keyword>
<proteinExistence type="predicted"/>
<gene>
    <name evidence="1" type="ORF">LrDSM24759_05640</name>
</gene>
<protein>
    <submittedName>
        <fullName evidence="1">Uncharacterized protein</fullName>
    </submittedName>
</protein>
<organism evidence="1 2">
    <name type="scientific">Lactobacillus rodentium</name>
    <dbReference type="NCBI Taxonomy" id="947835"/>
    <lineage>
        <taxon>Bacteria</taxon>
        <taxon>Bacillati</taxon>
        <taxon>Bacillota</taxon>
        <taxon>Bacilli</taxon>
        <taxon>Lactobacillales</taxon>
        <taxon>Lactobacillaceae</taxon>
        <taxon>Lactobacillus</taxon>
    </lineage>
</organism>
<dbReference type="Proteomes" id="UP000257317">
    <property type="component" value="Unassembled WGS sequence"/>
</dbReference>
<dbReference type="AlphaFoldDB" id="A0A2Z6TEN0"/>